<evidence type="ECO:0000313" key="2">
    <source>
        <dbReference type="Proteomes" id="UP000799755"/>
    </source>
</evidence>
<dbReference type="Proteomes" id="UP000799755">
    <property type="component" value="Unassembled WGS sequence"/>
</dbReference>
<dbReference type="EMBL" id="MU003496">
    <property type="protein sequence ID" value="KAF2475606.1"/>
    <property type="molecule type" value="Genomic_DNA"/>
</dbReference>
<accession>A0ACB6R8U6</accession>
<reference evidence="1" key="1">
    <citation type="journal article" date="2020" name="Stud. Mycol.">
        <title>101 Dothideomycetes genomes: a test case for predicting lifestyles and emergence of pathogens.</title>
        <authorList>
            <person name="Haridas S."/>
            <person name="Albert R."/>
            <person name="Binder M."/>
            <person name="Bloem J."/>
            <person name="Labutti K."/>
            <person name="Salamov A."/>
            <person name="Andreopoulos B."/>
            <person name="Baker S."/>
            <person name="Barry K."/>
            <person name="Bills G."/>
            <person name="Bluhm B."/>
            <person name="Cannon C."/>
            <person name="Castanera R."/>
            <person name="Culley D."/>
            <person name="Daum C."/>
            <person name="Ezra D."/>
            <person name="Gonzalez J."/>
            <person name="Henrissat B."/>
            <person name="Kuo A."/>
            <person name="Liang C."/>
            <person name="Lipzen A."/>
            <person name="Lutzoni F."/>
            <person name="Magnuson J."/>
            <person name="Mondo S."/>
            <person name="Nolan M."/>
            <person name="Ohm R."/>
            <person name="Pangilinan J."/>
            <person name="Park H.-J."/>
            <person name="Ramirez L."/>
            <person name="Alfaro M."/>
            <person name="Sun H."/>
            <person name="Tritt A."/>
            <person name="Yoshinaga Y."/>
            <person name="Zwiers L.-H."/>
            <person name="Turgeon B."/>
            <person name="Goodwin S."/>
            <person name="Spatafora J."/>
            <person name="Crous P."/>
            <person name="Grigoriev I."/>
        </authorList>
    </citation>
    <scope>NUCLEOTIDE SEQUENCE</scope>
    <source>
        <strain evidence="1">ATCC 200398</strain>
    </source>
</reference>
<proteinExistence type="predicted"/>
<name>A0ACB6R8U6_9PLEO</name>
<protein>
    <submittedName>
        <fullName evidence="1">Uncharacterized protein</fullName>
    </submittedName>
</protein>
<keyword evidence="2" id="KW-1185">Reference proteome</keyword>
<evidence type="ECO:0000313" key="1">
    <source>
        <dbReference type="EMBL" id="KAF2475606.1"/>
    </source>
</evidence>
<gene>
    <name evidence="1" type="ORF">BDR25DRAFT_350975</name>
</gene>
<comment type="caution">
    <text evidence="1">The sequence shown here is derived from an EMBL/GenBank/DDBJ whole genome shotgun (WGS) entry which is preliminary data.</text>
</comment>
<sequence>MAASSALQPWAFDVSSLMVLIGEDEERTYRLSRRSLSQCLVAVPVVGLQNYVRSYDLLLEPTSFTYFSPYGVKSAPLRNAQLSNAIKNGRLLEDQRYTVFSIPPNSESKEGRGKTNKKWELVLHLWAATTWALFGGLLVGTVLIPGMTWISIATCTVYTGWSIVLRLTEYFNVRPAPVPRNVVTNPDLPEAVFIMGRNNSALVLEGNRKDVKDWTSRGLVYSDQPLGIPSWMWQAFTRLGSLLVLLFIFSAIPNGSTVDQVGFILLNSLAQANVLVGQWLNGEYSLSKLQKVEDTRLQTRTHIYANLIRRFKDAEQRFSWIDVSGLLPKTSAWEKWSVEVVCEENKDPKTLYKEIVRSIDGSSTEETDPDATVIKGDQRIHSPAPVSKSRARIRGKIFNGPVSLQEETS</sequence>
<organism evidence="1 2">
    <name type="scientific">Lindgomyces ingoldianus</name>
    <dbReference type="NCBI Taxonomy" id="673940"/>
    <lineage>
        <taxon>Eukaryota</taxon>
        <taxon>Fungi</taxon>
        <taxon>Dikarya</taxon>
        <taxon>Ascomycota</taxon>
        <taxon>Pezizomycotina</taxon>
        <taxon>Dothideomycetes</taxon>
        <taxon>Pleosporomycetidae</taxon>
        <taxon>Pleosporales</taxon>
        <taxon>Lindgomycetaceae</taxon>
        <taxon>Lindgomyces</taxon>
    </lineage>
</organism>